<evidence type="ECO:0000259" key="8">
    <source>
        <dbReference type="PROSITE" id="PS51007"/>
    </source>
</evidence>
<keyword evidence="7" id="KW-0812">Transmembrane</keyword>
<evidence type="ECO:0000256" key="7">
    <source>
        <dbReference type="SAM" id="Phobius"/>
    </source>
</evidence>
<dbReference type="RefSeq" id="WP_099307701.1">
    <property type="nucleotide sequence ID" value="NZ_PDVP01000013.1"/>
</dbReference>
<keyword evidence="5 6" id="KW-0408">Iron</keyword>
<evidence type="ECO:0000256" key="2">
    <source>
        <dbReference type="ARBA" id="ARBA00022617"/>
    </source>
</evidence>
<gene>
    <name evidence="9" type="ORF">CSC94_17655</name>
</gene>
<evidence type="ECO:0000256" key="3">
    <source>
        <dbReference type="ARBA" id="ARBA00022723"/>
    </source>
</evidence>
<feature type="transmembrane region" description="Helical" evidence="7">
    <location>
        <begin position="6"/>
        <end position="24"/>
    </location>
</feature>
<dbReference type="EMBL" id="PDVP01000013">
    <property type="protein sequence ID" value="PHP65674.1"/>
    <property type="molecule type" value="Genomic_DNA"/>
</dbReference>
<protein>
    <submittedName>
        <fullName evidence="9">Cytochrome C</fullName>
    </submittedName>
</protein>
<dbReference type="InterPro" id="IPR051811">
    <property type="entry name" value="Cytochrome_c550/c551-like"/>
</dbReference>
<evidence type="ECO:0000256" key="4">
    <source>
        <dbReference type="ARBA" id="ARBA00022982"/>
    </source>
</evidence>
<sequence>MNNRTVLLSIVAMVAVLLGLRFYLAGGREPAMASGAPIVNVSVPALAGTAQEGKVLFDANCATCHGANASGRDGYGPPLVHPYYRPNHHADAAFVIAARNGVQSHHWSFGNMPPVPGINEAGVRKVIAYVRTLQRANGIE</sequence>
<accession>A0A2G1QJN2</accession>
<keyword evidence="7" id="KW-1133">Transmembrane helix</keyword>
<evidence type="ECO:0000313" key="9">
    <source>
        <dbReference type="EMBL" id="PHP65674.1"/>
    </source>
</evidence>
<dbReference type="PANTHER" id="PTHR37823:SF1">
    <property type="entry name" value="CYTOCHROME C-553-LIKE"/>
    <property type="match status" value="1"/>
</dbReference>
<evidence type="ECO:0000256" key="1">
    <source>
        <dbReference type="ARBA" id="ARBA00022448"/>
    </source>
</evidence>
<evidence type="ECO:0000313" key="10">
    <source>
        <dbReference type="Proteomes" id="UP000221168"/>
    </source>
</evidence>
<proteinExistence type="predicted"/>
<dbReference type="SUPFAM" id="SSF46626">
    <property type="entry name" value="Cytochrome c"/>
    <property type="match status" value="1"/>
</dbReference>
<dbReference type="PROSITE" id="PS51007">
    <property type="entry name" value="CYTC"/>
    <property type="match status" value="1"/>
</dbReference>
<keyword evidence="2 6" id="KW-0349">Heme</keyword>
<keyword evidence="3 6" id="KW-0479">Metal-binding</keyword>
<dbReference type="AlphaFoldDB" id="A0A2G1QJN2"/>
<feature type="domain" description="Cytochrome c" evidence="8">
    <location>
        <begin position="48"/>
        <end position="134"/>
    </location>
</feature>
<evidence type="ECO:0000256" key="5">
    <source>
        <dbReference type="ARBA" id="ARBA00023004"/>
    </source>
</evidence>
<keyword evidence="7" id="KW-0472">Membrane</keyword>
<dbReference type="GO" id="GO:0009055">
    <property type="term" value="F:electron transfer activity"/>
    <property type="evidence" value="ECO:0007669"/>
    <property type="project" value="InterPro"/>
</dbReference>
<keyword evidence="10" id="KW-1185">Reference proteome</keyword>
<dbReference type="PANTHER" id="PTHR37823">
    <property type="entry name" value="CYTOCHROME C-553-LIKE"/>
    <property type="match status" value="1"/>
</dbReference>
<organism evidence="9 10">
    <name type="scientific">Zhengella mangrovi</name>
    <dbReference type="NCBI Taxonomy" id="1982044"/>
    <lineage>
        <taxon>Bacteria</taxon>
        <taxon>Pseudomonadati</taxon>
        <taxon>Pseudomonadota</taxon>
        <taxon>Alphaproteobacteria</taxon>
        <taxon>Hyphomicrobiales</taxon>
        <taxon>Notoacmeibacteraceae</taxon>
        <taxon>Zhengella</taxon>
    </lineage>
</organism>
<keyword evidence="4" id="KW-0249">Electron transport</keyword>
<dbReference type="GO" id="GO:0020037">
    <property type="term" value="F:heme binding"/>
    <property type="evidence" value="ECO:0007669"/>
    <property type="project" value="InterPro"/>
</dbReference>
<comment type="caution">
    <text evidence="9">The sequence shown here is derived from an EMBL/GenBank/DDBJ whole genome shotgun (WGS) entry which is preliminary data.</text>
</comment>
<dbReference type="OrthoDB" id="9779283at2"/>
<dbReference type="Proteomes" id="UP000221168">
    <property type="component" value="Unassembled WGS sequence"/>
</dbReference>
<dbReference type="InterPro" id="IPR009056">
    <property type="entry name" value="Cyt_c-like_dom"/>
</dbReference>
<dbReference type="InterPro" id="IPR036909">
    <property type="entry name" value="Cyt_c-like_dom_sf"/>
</dbReference>
<keyword evidence="1" id="KW-0813">Transport</keyword>
<evidence type="ECO:0000256" key="6">
    <source>
        <dbReference type="PROSITE-ProRule" id="PRU00433"/>
    </source>
</evidence>
<dbReference type="Gene3D" id="1.10.760.10">
    <property type="entry name" value="Cytochrome c-like domain"/>
    <property type="match status" value="1"/>
</dbReference>
<name>A0A2G1QJN2_9HYPH</name>
<dbReference type="GO" id="GO:0046872">
    <property type="term" value="F:metal ion binding"/>
    <property type="evidence" value="ECO:0007669"/>
    <property type="project" value="UniProtKB-KW"/>
</dbReference>
<dbReference type="Pfam" id="PF00034">
    <property type="entry name" value="Cytochrom_C"/>
    <property type="match status" value="1"/>
</dbReference>
<reference evidence="9 10" key="1">
    <citation type="submission" date="2017-10" db="EMBL/GenBank/DDBJ databases">
        <title>Sedimentibacterium mangrovi gen. nov., sp. nov., a novel member of family Phyllobacteriacea isolated from mangrove sediment.</title>
        <authorList>
            <person name="Liao H."/>
            <person name="Tian Y."/>
        </authorList>
    </citation>
    <scope>NUCLEOTIDE SEQUENCE [LARGE SCALE GENOMIC DNA]</scope>
    <source>
        <strain evidence="9 10">X9-2-2</strain>
    </source>
</reference>